<organism evidence="2 3">
    <name type="scientific">Alteribacillus persepolensis</name>
    <dbReference type="NCBI Taxonomy" id="568899"/>
    <lineage>
        <taxon>Bacteria</taxon>
        <taxon>Bacillati</taxon>
        <taxon>Bacillota</taxon>
        <taxon>Bacilli</taxon>
        <taxon>Bacillales</taxon>
        <taxon>Bacillaceae</taxon>
        <taxon>Alteribacillus</taxon>
    </lineage>
</organism>
<keyword evidence="3" id="KW-1185">Reference proteome</keyword>
<dbReference type="AlphaFoldDB" id="A0A1G8JE63"/>
<dbReference type="STRING" id="568899.SAMN05192534_1322"/>
<accession>A0A1G8JE63</accession>
<dbReference type="Proteomes" id="UP000199163">
    <property type="component" value="Unassembled WGS sequence"/>
</dbReference>
<dbReference type="PANTHER" id="PTHR47829:SF1">
    <property type="entry name" value="HAD FAMILY PHOSPHATASE"/>
    <property type="match status" value="1"/>
</dbReference>
<dbReference type="InterPro" id="IPR002575">
    <property type="entry name" value="Aminoglycoside_PTrfase"/>
</dbReference>
<dbReference type="CDD" id="cd05154">
    <property type="entry name" value="ACAD10_11_N-like"/>
    <property type="match status" value="1"/>
</dbReference>
<dbReference type="InterPro" id="IPR052898">
    <property type="entry name" value="ACAD10-like"/>
</dbReference>
<keyword evidence="2" id="KW-0418">Kinase</keyword>
<sequence>MRLNANADVNVSEQALKNIHWDRLEEYLRKELSMPSEEMKVKQFTAGYSNLTFLIQCGQRGMVLRRPPFGYVPPKAHDMEREFKILSKLHPVFSRAPKPYLFEFDTNIMEKHFYVMERKEGVVIDERIPDNYLETEGDREKISCAVIDTLVDLHSVDYKKAGLGDLGRPEGFLKRQVESWIKRYEKSKVKDFTIVNELVPWLLNHIPSSPHPSIIHNDYKMNNMMFSSADPSEIVGIFDWELCTVGDPLIDLGSTIVYWKEKGDPDIRLTAVTDQKGFLSRREMIERYARKSGIDTTNIQYYLVLAFFRLAVILQQLYYRWDIGELKDNRVKDLYVGIVNLLELAKSTKDNKLI</sequence>
<dbReference type="OrthoDB" id="3806873at2"/>
<dbReference type="Pfam" id="PF01636">
    <property type="entry name" value="APH"/>
    <property type="match status" value="1"/>
</dbReference>
<keyword evidence="2" id="KW-0808">Transferase</keyword>
<dbReference type="PANTHER" id="PTHR47829">
    <property type="entry name" value="HYDROLASE, PUTATIVE (AFU_ORTHOLOGUE AFUA_1G12880)-RELATED"/>
    <property type="match status" value="1"/>
</dbReference>
<dbReference type="SUPFAM" id="SSF56112">
    <property type="entry name" value="Protein kinase-like (PK-like)"/>
    <property type="match status" value="1"/>
</dbReference>
<evidence type="ECO:0000313" key="3">
    <source>
        <dbReference type="Proteomes" id="UP000199163"/>
    </source>
</evidence>
<dbReference type="GO" id="GO:0016301">
    <property type="term" value="F:kinase activity"/>
    <property type="evidence" value="ECO:0007669"/>
    <property type="project" value="UniProtKB-KW"/>
</dbReference>
<reference evidence="3" key="1">
    <citation type="submission" date="2016-10" db="EMBL/GenBank/DDBJ databases">
        <authorList>
            <person name="Varghese N."/>
            <person name="Submissions S."/>
        </authorList>
    </citation>
    <scope>NUCLEOTIDE SEQUENCE [LARGE SCALE GENOMIC DNA]</scope>
    <source>
        <strain evidence="3">DSM 21632</strain>
    </source>
</reference>
<protein>
    <submittedName>
        <fullName evidence="2">Predicted kinase, aminoglycoside phosphotransferase (APT) family</fullName>
    </submittedName>
</protein>
<evidence type="ECO:0000259" key="1">
    <source>
        <dbReference type="Pfam" id="PF01636"/>
    </source>
</evidence>
<evidence type="ECO:0000313" key="2">
    <source>
        <dbReference type="EMBL" id="SDI29331.1"/>
    </source>
</evidence>
<gene>
    <name evidence="2" type="ORF">SAMN05192534_1322</name>
</gene>
<dbReference type="Gene3D" id="3.30.200.20">
    <property type="entry name" value="Phosphorylase Kinase, domain 1"/>
    <property type="match status" value="1"/>
</dbReference>
<proteinExistence type="predicted"/>
<dbReference type="Gene3D" id="3.90.1200.10">
    <property type="match status" value="1"/>
</dbReference>
<name>A0A1G8JE63_9BACI</name>
<dbReference type="EMBL" id="FNDK01000032">
    <property type="protein sequence ID" value="SDI29331.1"/>
    <property type="molecule type" value="Genomic_DNA"/>
</dbReference>
<dbReference type="InterPro" id="IPR041726">
    <property type="entry name" value="ACAD10_11_N"/>
</dbReference>
<feature type="domain" description="Aminoglycoside phosphotransferase" evidence="1">
    <location>
        <begin position="41"/>
        <end position="273"/>
    </location>
</feature>
<dbReference type="InterPro" id="IPR011009">
    <property type="entry name" value="Kinase-like_dom_sf"/>
</dbReference>